<feature type="region of interest" description="Disordered" evidence="1">
    <location>
        <begin position="197"/>
        <end position="241"/>
    </location>
</feature>
<dbReference type="Proteomes" id="UP000247498">
    <property type="component" value="Unassembled WGS sequence"/>
</dbReference>
<dbReference type="SUPFAM" id="SSF52777">
    <property type="entry name" value="CoA-dependent acyltransferases"/>
    <property type="match status" value="1"/>
</dbReference>
<dbReference type="InterPro" id="IPR023213">
    <property type="entry name" value="CAT-like_dom_sf"/>
</dbReference>
<dbReference type="Gene3D" id="3.30.559.10">
    <property type="entry name" value="Chloramphenicol acetyltransferase-like domain"/>
    <property type="match status" value="1"/>
</dbReference>
<dbReference type="EMBL" id="BDRX01000003">
    <property type="protein sequence ID" value="GBF88074.1"/>
    <property type="molecule type" value="Genomic_DNA"/>
</dbReference>
<dbReference type="GO" id="GO:0008374">
    <property type="term" value="F:O-acyltransferase activity"/>
    <property type="evidence" value="ECO:0007669"/>
    <property type="project" value="InterPro"/>
</dbReference>
<evidence type="ECO:0000259" key="2">
    <source>
        <dbReference type="Pfam" id="PF06974"/>
    </source>
</evidence>
<accession>A0A2V0NL14</accession>
<feature type="compositionally biased region" description="Low complexity" evidence="1">
    <location>
        <begin position="197"/>
        <end position="217"/>
    </location>
</feature>
<dbReference type="InterPro" id="IPR009721">
    <property type="entry name" value="O-acyltransferase_WSD1_C"/>
</dbReference>
<evidence type="ECO:0000256" key="1">
    <source>
        <dbReference type="SAM" id="MobiDB-lite"/>
    </source>
</evidence>
<keyword evidence="4" id="KW-1185">Reference proteome</keyword>
<sequence>MSAAGAAVPPGLGRLRVQVPDAPTDGGAALGPTADCPPLSPVSQIFMGMGEATPDIYAIIRLRGNATVDEMAVCMRRLVDAHDRFRMRPTRRGGIWCNQLVEDFDIYSCMKEVTLEGKNIDAAFNGYVSQLMSGPPLSEEARPPWDCSVVHFASDPGHTDVLLRCSHIIGDGQLFMQLLKDVMEEYEEVEIDEILGGSASDDAGSVASDGGASEAGCSSGGGASSAGSARSSFSGGQRGPSSPLLIRAVRHSTAFLPPPSVERAERERRKQLERQERARTNGGGRRGLARVVAIARRQLAMLWGWITSALFVLTFPLRRADPVNVVKASPEEMRGPRRFASITLPLDELRHVSKLLRVTINTLAVSCLAGGLRRHLLRQPGAAEGRGGAGVPDSLLLCALVDTRAMRRAKAEAAAAKGAAAPLSGGCNTLSFMGVPLHTGPAHPLVRLASVGAALEWVRGSLCVLFAILMPPVIQFFVRDAGAASRLMIALLPAKTTVGFSNMRGPVKRVMLGGYPVEKMYNGVQPSAFGCFLSLMSYDNQVTLVNSCYATKSTRPQDLLDCIREEWRALKAAATAPASGSDGGAAALKAKAKAV</sequence>
<dbReference type="PANTHER" id="PTHR31650:SF1">
    <property type="entry name" value="WAX ESTER SYNTHASE_DIACYLGLYCEROL ACYLTRANSFERASE 4-RELATED"/>
    <property type="match status" value="1"/>
</dbReference>
<gene>
    <name evidence="3" type="ORF">Rsub_00786</name>
</gene>
<organism evidence="3 4">
    <name type="scientific">Raphidocelis subcapitata</name>
    <dbReference type="NCBI Taxonomy" id="307507"/>
    <lineage>
        <taxon>Eukaryota</taxon>
        <taxon>Viridiplantae</taxon>
        <taxon>Chlorophyta</taxon>
        <taxon>core chlorophytes</taxon>
        <taxon>Chlorophyceae</taxon>
        <taxon>CS clade</taxon>
        <taxon>Sphaeropleales</taxon>
        <taxon>Selenastraceae</taxon>
        <taxon>Raphidocelis</taxon>
    </lineage>
</organism>
<comment type="caution">
    <text evidence="3">The sequence shown here is derived from an EMBL/GenBank/DDBJ whole genome shotgun (WGS) entry which is preliminary data.</text>
</comment>
<dbReference type="STRING" id="307507.A0A2V0NL14"/>
<dbReference type="InterPro" id="IPR045034">
    <property type="entry name" value="O-acyltransferase_WSD1-like"/>
</dbReference>
<feature type="compositionally biased region" description="Basic and acidic residues" evidence="1">
    <location>
        <begin position="262"/>
        <end position="279"/>
    </location>
</feature>
<dbReference type="FunCoup" id="A0A2V0NL14">
    <property type="interactions" value="3"/>
</dbReference>
<feature type="region of interest" description="Disordered" evidence="1">
    <location>
        <begin position="256"/>
        <end position="283"/>
    </location>
</feature>
<protein>
    <recommendedName>
        <fullName evidence="2">O-acyltransferase WSD1 C-terminal domain-containing protein</fullName>
    </recommendedName>
</protein>
<dbReference type="GO" id="GO:0005886">
    <property type="term" value="C:plasma membrane"/>
    <property type="evidence" value="ECO:0007669"/>
    <property type="project" value="TreeGrafter"/>
</dbReference>
<dbReference type="Pfam" id="PF06974">
    <property type="entry name" value="WS_DGAT_C"/>
    <property type="match status" value="1"/>
</dbReference>
<name>A0A2V0NL14_9CHLO</name>
<dbReference type="OrthoDB" id="619536at2759"/>
<dbReference type="PANTHER" id="PTHR31650">
    <property type="entry name" value="O-ACYLTRANSFERASE (WSD1-LIKE) FAMILY PROTEIN"/>
    <property type="match status" value="1"/>
</dbReference>
<evidence type="ECO:0000313" key="4">
    <source>
        <dbReference type="Proteomes" id="UP000247498"/>
    </source>
</evidence>
<dbReference type="InParanoid" id="A0A2V0NL14"/>
<reference evidence="3 4" key="1">
    <citation type="journal article" date="2018" name="Sci. Rep.">
        <title>Raphidocelis subcapitata (=Pseudokirchneriella subcapitata) provides an insight into genome evolution and environmental adaptations in the Sphaeropleales.</title>
        <authorList>
            <person name="Suzuki S."/>
            <person name="Yamaguchi H."/>
            <person name="Nakajima N."/>
            <person name="Kawachi M."/>
        </authorList>
    </citation>
    <scope>NUCLEOTIDE SEQUENCE [LARGE SCALE GENOMIC DNA]</scope>
    <source>
        <strain evidence="3 4">NIES-35</strain>
    </source>
</reference>
<dbReference type="AlphaFoldDB" id="A0A2V0NL14"/>
<evidence type="ECO:0000313" key="3">
    <source>
        <dbReference type="EMBL" id="GBF88074.1"/>
    </source>
</evidence>
<proteinExistence type="predicted"/>
<feature type="domain" description="O-acyltransferase WSD1 C-terminal" evidence="2">
    <location>
        <begin position="428"/>
        <end position="571"/>
    </location>
</feature>
<feature type="compositionally biased region" description="Low complexity" evidence="1">
    <location>
        <begin position="225"/>
        <end position="235"/>
    </location>
</feature>
<dbReference type="GO" id="GO:0019432">
    <property type="term" value="P:triglyceride biosynthetic process"/>
    <property type="evidence" value="ECO:0007669"/>
    <property type="project" value="TreeGrafter"/>
</dbReference>